<organism evidence="1">
    <name type="scientific">Ixodes scapularis</name>
    <name type="common">Black-legged tick</name>
    <name type="synonym">Deer tick</name>
    <dbReference type="NCBI Taxonomy" id="6945"/>
    <lineage>
        <taxon>Eukaryota</taxon>
        <taxon>Metazoa</taxon>
        <taxon>Ecdysozoa</taxon>
        <taxon>Arthropoda</taxon>
        <taxon>Chelicerata</taxon>
        <taxon>Arachnida</taxon>
        <taxon>Acari</taxon>
        <taxon>Parasitiformes</taxon>
        <taxon>Ixodida</taxon>
        <taxon>Ixodoidea</taxon>
        <taxon>Ixodidae</taxon>
        <taxon>Ixodinae</taxon>
        <taxon>Ixodes</taxon>
    </lineage>
</organism>
<reference evidence="1" key="1">
    <citation type="submission" date="2019-04" db="EMBL/GenBank/DDBJ databases">
        <title>An insight into the mialome of Ixodes scapularis.</title>
        <authorList>
            <person name="Ribeiro J.M."/>
            <person name="Mather T.N."/>
            <person name="Karim S."/>
        </authorList>
    </citation>
    <scope>NUCLEOTIDE SEQUENCE</scope>
</reference>
<proteinExistence type="predicted"/>
<name>A0A4D5RCM0_IXOSC</name>
<accession>A0A4D5RCM0</accession>
<dbReference type="EMBL" id="GHJT01000942">
    <property type="protein sequence ID" value="MOY34913.1"/>
    <property type="molecule type" value="Transcribed_RNA"/>
</dbReference>
<protein>
    <submittedName>
        <fullName evidence="1">Uncharacterized protein</fullName>
    </submittedName>
</protein>
<evidence type="ECO:0000313" key="1">
    <source>
        <dbReference type="EMBL" id="MOY34913.1"/>
    </source>
</evidence>
<dbReference type="AlphaFoldDB" id="A0A4D5RCM0"/>
<sequence length="69" mass="7515">MSAYAQRCCACANSLLLVLQPSRCFGSLSSFSFRATICISCATGKFIQNSGGGKEWGDSPRYSWFFLEG</sequence>